<evidence type="ECO:0000256" key="2">
    <source>
        <dbReference type="ARBA" id="ARBA00003213"/>
    </source>
</evidence>
<evidence type="ECO:0000256" key="3">
    <source>
        <dbReference type="ARBA" id="ARBA00005842"/>
    </source>
</evidence>
<keyword evidence="5 10" id="KW-0819">tRNA processing</keyword>
<dbReference type="Gene3D" id="3.40.50.300">
    <property type="entry name" value="P-loop containing nucleotide triphosphate hydrolases"/>
    <property type="match status" value="1"/>
</dbReference>
<comment type="subunit">
    <text evidence="10">Monomer.</text>
</comment>
<dbReference type="EC" id="2.5.1.75" evidence="10"/>
<dbReference type="GO" id="GO:0052381">
    <property type="term" value="F:tRNA dimethylallyltransferase activity"/>
    <property type="evidence" value="ECO:0007669"/>
    <property type="project" value="UniProtKB-EC"/>
</dbReference>
<comment type="similarity">
    <text evidence="3 10">Belongs to the IPP transferase family.</text>
</comment>
<feature type="site" description="Interaction with substrate tRNA" evidence="10">
    <location>
        <position position="127"/>
    </location>
</feature>
<keyword evidence="6 10" id="KW-0547">Nucleotide-binding</keyword>
<evidence type="ECO:0000256" key="9">
    <source>
        <dbReference type="ARBA" id="ARBA00049563"/>
    </source>
</evidence>
<feature type="site" description="Interaction with substrate tRNA" evidence="10">
    <location>
        <position position="104"/>
    </location>
</feature>
<proteinExistence type="inferred from homology"/>
<feature type="binding site" evidence="10">
    <location>
        <begin position="13"/>
        <end position="20"/>
    </location>
    <ligand>
        <name>ATP</name>
        <dbReference type="ChEBI" id="CHEBI:30616"/>
    </ligand>
</feature>
<organism evidence="12 13">
    <name type="scientific">Robertmurraya beringensis</name>
    <dbReference type="NCBI Taxonomy" id="641660"/>
    <lineage>
        <taxon>Bacteria</taxon>
        <taxon>Bacillati</taxon>
        <taxon>Bacillota</taxon>
        <taxon>Bacilli</taxon>
        <taxon>Bacillales</taxon>
        <taxon>Bacillaceae</taxon>
        <taxon>Robertmurraya</taxon>
    </lineage>
</organism>
<gene>
    <name evidence="10 12" type="primary">miaA</name>
    <name evidence="12" type="ORF">ACFFHF_04955</name>
</gene>
<dbReference type="SUPFAM" id="SSF52540">
    <property type="entry name" value="P-loop containing nucleoside triphosphate hydrolases"/>
    <property type="match status" value="2"/>
</dbReference>
<feature type="region of interest" description="Interaction with substrate tRNA" evidence="10">
    <location>
        <begin position="38"/>
        <end position="41"/>
    </location>
</feature>
<accession>A0ABV6KRR0</accession>
<feature type="domain" description="Guanylate kinase-like" evidence="11">
    <location>
        <begin position="6"/>
        <end position="270"/>
    </location>
</feature>
<dbReference type="InterPro" id="IPR008144">
    <property type="entry name" value="Guanylate_kin-like_dom"/>
</dbReference>
<dbReference type="NCBIfam" id="TIGR00174">
    <property type="entry name" value="miaA"/>
    <property type="match status" value="1"/>
</dbReference>
<sequence>MKQEKEKVVVLIGPTAVGKTKTSIELAKRFNGEIISGDSMQIYKEMNIGTAKIKQEEMEGITHHLIDIKDPEETFSVAEFQELVRLKITEITNRGKLPMIVGGTGLYIQSAIYDYQFSDAPNNEELRQKLEEQVKTDGVEVLHKKLSEVDPISARRIHPNNVRRVIRALEVYLTTGQTLTEIQSEQVIEPLYDISIIGLTMERERLYDRINARVDEMITEGLEEEVRKLYDKGLMHTQALQAIGYKEWFHYFSKEQSLESTIEQLKQNSRRYAKRQLTWFRNKMDVTWFDMTHVTNEQQIRKKIKEISTYIEGKLKIKSNTYEIEIKEEDLL</sequence>
<keyword evidence="7 10" id="KW-0067">ATP-binding</keyword>
<protein>
    <recommendedName>
        <fullName evidence="10">tRNA dimethylallyltransferase</fullName>
        <ecNumber evidence="10">2.5.1.75</ecNumber>
    </recommendedName>
    <alternativeName>
        <fullName evidence="10">Dimethylallyl diphosphate:tRNA dimethylallyltransferase</fullName>
        <shortName evidence="10">DMAPP:tRNA dimethylallyltransferase</shortName>
        <shortName evidence="10">DMATase</shortName>
    </alternativeName>
    <alternativeName>
        <fullName evidence="10">Isopentenyl-diphosphate:tRNA isopentenyltransferase</fullName>
        <shortName evidence="10">IPP transferase</shortName>
        <shortName evidence="10">IPPT</shortName>
        <shortName evidence="10">IPTase</shortName>
    </alternativeName>
</protein>
<dbReference type="InterPro" id="IPR039657">
    <property type="entry name" value="Dimethylallyltransferase"/>
</dbReference>
<dbReference type="RefSeq" id="WP_340903264.1">
    <property type="nucleotide sequence ID" value="NZ_JBHLUU010000016.1"/>
</dbReference>
<dbReference type="PANTHER" id="PTHR11088:SF60">
    <property type="entry name" value="TRNA DIMETHYLALLYLTRANSFERASE"/>
    <property type="match status" value="1"/>
</dbReference>
<evidence type="ECO:0000256" key="4">
    <source>
        <dbReference type="ARBA" id="ARBA00022679"/>
    </source>
</evidence>
<dbReference type="Gene3D" id="1.10.20.140">
    <property type="match status" value="1"/>
</dbReference>
<comment type="cofactor">
    <cofactor evidence="1 10">
        <name>Mg(2+)</name>
        <dbReference type="ChEBI" id="CHEBI:18420"/>
    </cofactor>
</comment>
<evidence type="ECO:0000256" key="1">
    <source>
        <dbReference type="ARBA" id="ARBA00001946"/>
    </source>
</evidence>
<evidence type="ECO:0000256" key="6">
    <source>
        <dbReference type="ARBA" id="ARBA00022741"/>
    </source>
</evidence>
<reference evidence="12 13" key="1">
    <citation type="submission" date="2024-09" db="EMBL/GenBank/DDBJ databases">
        <authorList>
            <person name="Sun Q."/>
            <person name="Mori K."/>
        </authorList>
    </citation>
    <scope>NUCLEOTIDE SEQUENCE [LARGE SCALE GENOMIC DNA]</scope>
    <source>
        <strain evidence="12 13">CGMCC 1.9126</strain>
    </source>
</reference>
<evidence type="ECO:0000259" key="11">
    <source>
        <dbReference type="PROSITE" id="PS50052"/>
    </source>
</evidence>
<dbReference type="PANTHER" id="PTHR11088">
    <property type="entry name" value="TRNA DIMETHYLALLYLTRANSFERASE"/>
    <property type="match status" value="1"/>
</dbReference>
<keyword evidence="8 10" id="KW-0460">Magnesium</keyword>
<evidence type="ECO:0000256" key="8">
    <source>
        <dbReference type="ARBA" id="ARBA00022842"/>
    </source>
</evidence>
<dbReference type="Proteomes" id="UP001589738">
    <property type="component" value="Unassembled WGS sequence"/>
</dbReference>
<comment type="function">
    <text evidence="2 10">Catalyzes the transfer of a dimethylallyl group onto the adenine at position 37 in tRNAs that read codons beginning with uridine, leading to the formation of N6-(dimethylallyl)adenosine (i(6)A).</text>
</comment>
<dbReference type="PROSITE" id="PS50052">
    <property type="entry name" value="GUANYLATE_KINASE_2"/>
    <property type="match status" value="1"/>
</dbReference>
<comment type="caution">
    <text evidence="10">Lacks conserved residue(s) required for the propagation of feature annotation.</text>
</comment>
<keyword evidence="4 10" id="KW-0808">Transferase</keyword>
<evidence type="ECO:0000256" key="10">
    <source>
        <dbReference type="HAMAP-Rule" id="MF_00185"/>
    </source>
</evidence>
<evidence type="ECO:0000256" key="5">
    <source>
        <dbReference type="ARBA" id="ARBA00022694"/>
    </source>
</evidence>
<comment type="catalytic activity">
    <reaction evidence="9 10">
        <text>adenosine(37) in tRNA + dimethylallyl diphosphate = N(6)-dimethylallyladenosine(37) in tRNA + diphosphate</text>
        <dbReference type="Rhea" id="RHEA:26482"/>
        <dbReference type="Rhea" id="RHEA-COMP:10162"/>
        <dbReference type="Rhea" id="RHEA-COMP:10375"/>
        <dbReference type="ChEBI" id="CHEBI:33019"/>
        <dbReference type="ChEBI" id="CHEBI:57623"/>
        <dbReference type="ChEBI" id="CHEBI:74411"/>
        <dbReference type="ChEBI" id="CHEBI:74415"/>
        <dbReference type="EC" id="2.5.1.75"/>
    </reaction>
</comment>
<evidence type="ECO:0000313" key="13">
    <source>
        <dbReference type="Proteomes" id="UP001589738"/>
    </source>
</evidence>
<keyword evidence="13" id="KW-1185">Reference proteome</keyword>
<dbReference type="Pfam" id="PF01715">
    <property type="entry name" value="IPPT"/>
    <property type="match status" value="1"/>
</dbReference>
<dbReference type="InterPro" id="IPR018022">
    <property type="entry name" value="IPT"/>
</dbReference>
<name>A0ABV6KRR0_9BACI</name>
<evidence type="ECO:0000313" key="12">
    <source>
        <dbReference type="EMBL" id="MFC0474643.1"/>
    </source>
</evidence>
<dbReference type="EMBL" id="JBHLUU010000016">
    <property type="protein sequence ID" value="MFC0474643.1"/>
    <property type="molecule type" value="Genomic_DNA"/>
</dbReference>
<evidence type="ECO:0000256" key="7">
    <source>
        <dbReference type="ARBA" id="ARBA00022840"/>
    </source>
</evidence>
<dbReference type="HAMAP" id="MF_00185">
    <property type="entry name" value="IPP_trans"/>
    <property type="match status" value="1"/>
</dbReference>
<feature type="binding site" evidence="10">
    <location>
        <begin position="15"/>
        <end position="20"/>
    </location>
    <ligand>
        <name>substrate</name>
    </ligand>
</feature>
<comment type="caution">
    <text evidence="12">The sequence shown here is derived from an EMBL/GenBank/DDBJ whole genome shotgun (WGS) entry which is preliminary data.</text>
</comment>
<dbReference type="InterPro" id="IPR027417">
    <property type="entry name" value="P-loop_NTPase"/>
</dbReference>